<keyword evidence="2" id="KW-1185">Reference proteome</keyword>
<dbReference type="Proteomes" id="UP000011518">
    <property type="component" value="Unassembled WGS sequence"/>
</dbReference>
<organism evidence="1 2">
    <name type="scientific">Tupaia chinensis</name>
    <name type="common">Chinese tree shrew</name>
    <name type="synonym">Tupaia belangeri chinensis</name>
    <dbReference type="NCBI Taxonomy" id="246437"/>
    <lineage>
        <taxon>Eukaryota</taxon>
        <taxon>Metazoa</taxon>
        <taxon>Chordata</taxon>
        <taxon>Craniata</taxon>
        <taxon>Vertebrata</taxon>
        <taxon>Euteleostomi</taxon>
        <taxon>Mammalia</taxon>
        <taxon>Eutheria</taxon>
        <taxon>Euarchontoglires</taxon>
        <taxon>Scandentia</taxon>
        <taxon>Tupaiidae</taxon>
        <taxon>Tupaia</taxon>
    </lineage>
</organism>
<protein>
    <submittedName>
        <fullName evidence="1">Uncharacterized protein</fullName>
    </submittedName>
</protein>
<evidence type="ECO:0000313" key="1">
    <source>
        <dbReference type="EMBL" id="ELW72981.1"/>
    </source>
</evidence>
<dbReference type="EMBL" id="KB320374">
    <property type="protein sequence ID" value="ELW72981.1"/>
    <property type="molecule type" value="Genomic_DNA"/>
</dbReference>
<name>L9LDJ0_TUPCH</name>
<dbReference type="InParanoid" id="L9LDJ0"/>
<dbReference type="AlphaFoldDB" id="L9LDJ0"/>
<evidence type="ECO:0000313" key="2">
    <source>
        <dbReference type="Proteomes" id="UP000011518"/>
    </source>
</evidence>
<proteinExistence type="predicted"/>
<reference evidence="2" key="2">
    <citation type="journal article" date="2013" name="Nat. Commun.">
        <title>Genome of the Chinese tree shrew.</title>
        <authorList>
            <person name="Fan Y."/>
            <person name="Huang Z.Y."/>
            <person name="Cao C.C."/>
            <person name="Chen C.S."/>
            <person name="Chen Y.X."/>
            <person name="Fan D.D."/>
            <person name="He J."/>
            <person name="Hou H.L."/>
            <person name="Hu L."/>
            <person name="Hu X.T."/>
            <person name="Jiang X.T."/>
            <person name="Lai R."/>
            <person name="Lang Y.S."/>
            <person name="Liang B."/>
            <person name="Liao S.G."/>
            <person name="Mu D."/>
            <person name="Ma Y.Y."/>
            <person name="Niu Y.Y."/>
            <person name="Sun X.Q."/>
            <person name="Xia J.Q."/>
            <person name="Xiao J."/>
            <person name="Xiong Z.Q."/>
            <person name="Xu L."/>
            <person name="Yang L."/>
            <person name="Zhang Y."/>
            <person name="Zhao W."/>
            <person name="Zhao X.D."/>
            <person name="Zheng Y.T."/>
            <person name="Zhou J.M."/>
            <person name="Zhu Y.B."/>
            <person name="Zhang G.J."/>
            <person name="Wang J."/>
            <person name="Yao Y.G."/>
        </authorList>
    </citation>
    <scope>NUCLEOTIDE SEQUENCE [LARGE SCALE GENOMIC DNA]</scope>
</reference>
<sequence length="188" mass="21115">MWDRTMISHAQHDKLLVISAPSCSISDNVTFPQMVLQLFSPKLAFFCLLFKSSFPDDGSLEAALEKKGLAKREGLDIFIAEKTMTQRASPRTLPAGAADFPESFELHFSTDTEYEEQLDRKCRAVPGISLTQKASHSHTAHLLDLWHVNVCFRDTGDSFAMNTLCTTEENRKEKVLLQLGRRGHLQGC</sequence>
<reference evidence="2" key="1">
    <citation type="submission" date="2012-07" db="EMBL/GenBank/DDBJ databases">
        <title>Genome of the Chinese tree shrew, a rising model animal genetically related to primates.</title>
        <authorList>
            <person name="Zhang G."/>
            <person name="Fan Y."/>
            <person name="Yao Y."/>
            <person name="Huang Z."/>
        </authorList>
    </citation>
    <scope>NUCLEOTIDE SEQUENCE [LARGE SCALE GENOMIC DNA]</scope>
</reference>
<accession>L9LDJ0</accession>
<gene>
    <name evidence="1" type="ORF">TREES_T100004917</name>
</gene>